<dbReference type="InterPro" id="IPR045071">
    <property type="entry name" value="BBP-like"/>
</dbReference>
<evidence type="ECO:0000256" key="1">
    <source>
        <dbReference type="ARBA" id="ARBA00022884"/>
    </source>
</evidence>
<feature type="region of interest" description="Disordered" evidence="2">
    <location>
        <begin position="1"/>
        <end position="20"/>
    </location>
</feature>
<dbReference type="PANTHER" id="PTHR11208">
    <property type="entry name" value="RNA-BINDING PROTEIN RELATED"/>
    <property type="match status" value="1"/>
</dbReference>
<dbReference type="Pfam" id="PF22675">
    <property type="entry name" value="KH-I_KHDC4-BBP"/>
    <property type="match status" value="1"/>
</dbReference>
<organism evidence="4 5">
    <name type="scientific">Dermatophagoides farinae</name>
    <name type="common">American house dust mite</name>
    <dbReference type="NCBI Taxonomy" id="6954"/>
    <lineage>
        <taxon>Eukaryota</taxon>
        <taxon>Metazoa</taxon>
        <taxon>Ecdysozoa</taxon>
        <taxon>Arthropoda</taxon>
        <taxon>Chelicerata</taxon>
        <taxon>Arachnida</taxon>
        <taxon>Acari</taxon>
        <taxon>Acariformes</taxon>
        <taxon>Sarcoptiformes</taxon>
        <taxon>Astigmata</taxon>
        <taxon>Psoroptidia</taxon>
        <taxon>Analgoidea</taxon>
        <taxon>Pyroglyphidae</taxon>
        <taxon>Dermatophagoidinae</taxon>
        <taxon>Dermatophagoides</taxon>
    </lineage>
</organism>
<keyword evidence="1" id="KW-0694">RNA-binding</keyword>
<dbReference type="InterPro" id="IPR004087">
    <property type="entry name" value="KH_dom"/>
</dbReference>
<dbReference type="PANTHER" id="PTHR11208:SF42">
    <property type="entry name" value="QUAKING RELATED 54B, ISOFORM E"/>
    <property type="match status" value="1"/>
</dbReference>
<proteinExistence type="predicted"/>
<name>A0A922KX62_DERFA</name>
<dbReference type="GO" id="GO:0000381">
    <property type="term" value="P:regulation of alternative mRNA splicing, via spliceosome"/>
    <property type="evidence" value="ECO:0007669"/>
    <property type="project" value="TreeGrafter"/>
</dbReference>
<reference evidence="4" key="1">
    <citation type="submission" date="2013-05" db="EMBL/GenBank/DDBJ databases">
        <authorList>
            <person name="Yim A.K.Y."/>
            <person name="Chan T.F."/>
            <person name="Ji K.M."/>
            <person name="Liu X.Y."/>
            <person name="Zhou J.W."/>
            <person name="Li R.Q."/>
            <person name="Yang K.Y."/>
            <person name="Li J."/>
            <person name="Li M."/>
            <person name="Law P.T.W."/>
            <person name="Wu Y.L."/>
            <person name="Cai Z.L."/>
            <person name="Qin H."/>
            <person name="Bao Y."/>
            <person name="Leung R.K.K."/>
            <person name="Ng P.K.S."/>
            <person name="Zou J."/>
            <person name="Zhong X.J."/>
            <person name="Ran P.X."/>
            <person name="Zhong N.S."/>
            <person name="Liu Z.G."/>
            <person name="Tsui S.K.W."/>
        </authorList>
    </citation>
    <scope>NUCLEOTIDE SEQUENCE</scope>
    <source>
        <strain evidence="4">Derf</strain>
        <tissue evidence="4">Whole organism</tissue>
    </source>
</reference>
<dbReference type="InterPro" id="IPR036612">
    <property type="entry name" value="KH_dom_type_1_sf"/>
</dbReference>
<evidence type="ECO:0000313" key="4">
    <source>
        <dbReference type="EMBL" id="KAH9497939.1"/>
    </source>
</evidence>
<accession>A0A922KX62</accession>
<dbReference type="AlphaFoldDB" id="A0A922KX62"/>
<evidence type="ECO:0000256" key="2">
    <source>
        <dbReference type="SAM" id="MobiDB-lite"/>
    </source>
</evidence>
<evidence type="ECO:0000259" key="3">
    <source>
        <dbReference type="SMART" id="SM00322"/>
    </source>
</evidence>
<dbReference type="GO" id="GO:0003729">
    <property type="term" value="F:mRNA binding"/>
    <property type="evidence" value="ECO:0007669"/>
    <property type="project" value="TreeGrafter"/>
</dbReference>
<feature type="domain" description="K Homology" evidence="3">
    <location>
        <begin position="57"/>
        <end position="156"/>
    </location>
</feature>
<keyword evidence="5" id="KW-1185">Reference proteome</keyword>
<dbReference type="SUPFAM" id="SSF54791">
    <property type="entry name" value="Eukaryotic type KH-domain (KH-domain type I)"/>
    <property type="match status" value="1"/>
</dbReference>
<dbReference type="Gene3D" id="3.30.1370.10">
    <property type="entry name" value="K Homology domain, type 1"/>
    <property type="match status" value="1"/>
</dbReference>
<dbReference type="InterPro" id="IPR055256">
    <property type="entry name" value="KH_1_KHDC4/BBP-like"/>
</dbReference>
<gene>
    <name evidence="4" type="ORF">DERF_013872</name>
</gene>
<dbReference type="CDD" id="cd22384">
    <property type="entry name" value="KH-I_KHDRBS"/>
    <property type="match status" value="1"/>
</dbReference>
<dbReference type="EMBL" id="ASGP02000007">
    <property type="protein sequence ID" value="KAH9497939.1"/>
    <property type="molecule type" value="Genomic_DNA"/>
</dbReference>
<dbReference type="GO" id="GO:0005634">
    <property type="term" value="C:nucleus"/>
    <property type="evidence" value="ECO:0007669"/>
    <property type="project" value="TreeGrafter"/>
</dbReference>
<reference evidence="4" key="2">
    <citation type="journal article" date="2022" name="Res Sq">
        <title>Comparative Genomics Reveals Insights into the Divergent Evolution of Astigmatic Mites and Household Pest Adaptations.</title>
        <authorList>
            <person name="Xiong Q."/>
            <person name="Wan A.T.-Y."/>
            <person name="Liu X.-Y."/>
            <person name="Fung C.S.-H."/>
            <person name="Xiao X."/>
            <person name="Malainual N."/>
            <person name="Hou J."/>
            <person name="Wang L."/>
            <person name="Wang M."/>
            <person name="Yang K."/>
            <person name="Cui Y."/>
            <person name="Leung E."/>
            <person name="Nong W."/>
            <person name="Shin S.-K."/>
            <person name="Au S."/>
            <person name="Jeong K.Y."/>
            <person name="Chew F.T."/>
            <person name="Hui J."/>
            <person name="Leung T.F."/>
            <person name="Tungtrongchitr A."/>
            <person name="Zhong N."/>
            <person name="Liu Z."/>
            <person name="Tsui S."/>
        </authorList>
    </citation>
    <scope>NUCLEOTIDE SEQUENCE</scope>
    <source>
        <strain evidence="4">Derf</strain>
        <tissue evidence="4">Whole organism</tissue>
    </source>
</reference>
<dbReference type="Proteomes" id="UP000790347">
    <property type="component" value="Unassembled WGS sequence"/>
</dbReference>
<sequence length="202" mass="22655">MAHNNGVHFDDSDTSTNDSQTTTAATAANCNGFSNSKQKIQRNLPIITLDVHKGEPIRLQVKVMVPIDDHPNYNFVGKLLGPKGNSLKWLQEQTQTKMAILGRGSMKNKQKEKELRETNDPKYSHLNENLHVEITAIATAPEAYQRISQALVEIKRFLVPDYFDDIRQQQLRELGVIHDDDSQSPSSLSSASEFANIKICPN</sequence>
<evidence type="ECO:0000313" key="5">
    <source>
        <dbReference type="Proteomes" id="UP000790347"/>
    </source>
</evidence>
<dbReference type="SMART" id="SM00322">
    <property type="entry name" value="KH"/>
    <property type="match status" value="1"/>
</dbReference>
<comment type="caution">
    <text evidence="4">The sequence shown here is derived from an EMBL/GenBank/DDBJ whole genome shotgun (WGS) entry which is preliminary data.</text>
</comment>
<protein>
    <recommendedName>
        <fullName evidence="3">K Homology domain-containing protein</fullName>
    </recommendedName>
</protein>